<dbReference type="AlphaFoldDB" id="A0A0D0D467"/>
<protein>
    <recommendedName>
        <fullName evidence="3">Outer kinetochore protein DAD2</fullName>
    </recommendedName>
</protein>
<dbReference type="OrthoDB" id="3230169at2759"/>
<proteinExistence type="predicted"/>
<evidence type="ECO:0000313" key="1">
    <source>
        <dbReference type="EMBL" id="KIK91302.1"/>
    </source>
</evidence>
<evidence type="ECO:0000313" key="2">
    <source>
        <dbReference type="Proteomes" id="UP000054538"/>
    </source>
</evidence>
<accession>A0A0D0D467</accession>
<dbReference type="Proteomes" id="UP000054538">
    <property type="component" value="Unassembled WGS sequence"/>
</dbReference>
<organism evidence="1 2">
    <name type="scientific">Paxillus rubicundulus Ve08.2h10</name>
    <dbReference type="NCBI Taxonomy" id="930991"/>
    <lineage>
        <taxon>Eukaryota</taxon>
        <taxon>Fungi</taxon>
        <taxon>Dikarya</taxon>
        <taxon>Basidiomycota</taxon>
        <taxon>Agaricomycotina</taxon>
        <taxon>Agaricomycetes</taxon>
        <taxon>Agaricomycetidae</taxon>
        <taxon>Boletales</taxon>
        <taxon>Paxilineae</taxon>
        <taxon>Paxillaceae</taxon>
        <taxon>Paxillus</taxon>
    </lineage>
</organism>
<dbReference type="EMBL" id="KN825403">
    <property type="protein sequence ID" value="KIK91302.1"/>
    <property type="molecule type" value="Genomic_DNA"/>
</dbReference>
<reference evidence="2" key="2">
    <citation type="submission" date="2015-01" db="EMBL/GenBank/DDBJ databases">
        <title>Evolutionary Origins and Diversification of the Mycorrhizal Mutualists.</title>
        <authorList>
            <consortium name="DOE Joint Genome Institute"/>
            <consortium name="Mycorrhizal Genomics Consortium"/>
            <person name="Kohler A."/>
            <person name="Kuo A."/>
            <person name="Nagy L.G."/>
            <person name="Floudas D."/>
            <person name="Copeland A."/>
            <person name="Barry K.W."/>
            <person name="Cichocki N."/>
            <person name="Veneault-Fourrey C."/>
            <person name="LaButti K."/>
            <person name="Lindquist E.A."/>
            <person name="Lipzen A."/>
            <person name="Lundell T."/>
            <person name="Morin E."/>
            <person name="Murat C."/>
            <person name="Riley R."/>
            <person name="Ohm R."/>
            <person name="Sun H."/>
            <person name="Tunlid A."/>
            <person name="Henrissat B."/>
            <person name="Grigoriev I.V."/>
            <person name="Hibbett D.S."/>
            <person name="Martin F."/>
        </authorList>
    </citation>
    <scope>NUCLEOTIDE SEQUENCE [LARGE SCALE GENOMIC DNA]</scope>
    <source>
        <strain evidence="2">Ve08.2h10</strain>
    </source>
</reference>
<reference evidence="1 2" key="1">
    <citation type="submission" date="2014-04" db="EMBL/GenBank/DDBJ databases">
        <authorList>
            <consortium name="DOE Joint Genome Institute"/>
            <person name="Kuo A."/>
            <person name="Kohler A."/>
            <person name="Jargeat P."/>
            <person name="Nagy L.G."/>
            <person name="Floudas D."/>
            <person name="Copeland A."/>
            <person name="Barry K.W."/>
            <person name="Cichocki N."/>
            <person name="Veneault-Fourrey C."/>
            <person name="LaButti K."/>
            <person name="Lindquist E.A."/>
            <person name="Lipzen A."/>
            <person name="Lundell T."/>
            <person name="Morin E."/>
            <person name="Murat C."/>
            <person name="Sun H."/>
            <person name="Tunlid A."/>
            <person name="Henrissat B."/>
            <person name="Grigoriev I.V."/>
            <person name="Hibbett D.S."/>
            <person name="Martin F."/>
            <person name="Nordberg H.P."/>
            <person name="Cantor M.N."/>
            <person name="Hua S.X."/>
        </authorList>
    </citation>
    <scope>NUCLEOTIDE SEQUENCE [LARGE SCALE GENOMIC DNA]</scope>
    <source>
        <strain evidence="1 2">Ve08.2h10</strain>
    </source>
</reference>
<name>A0A0D0D467_9AGAM</name>
<evidence type="ECO:0008006" key="3">
    <source>
        <dbReference type="Google" id="ProtNLM"/>
    </source>
</evidence>
<dbReference type="InParanoid" id="A0A0D0D467"/>
<keyword evidence="2" id="KW-1185">Reference proteome</keyword>
<dbReference type="HOGENOM" id="CLU_2794702_0_0_1"/>
<gene>
    <name evidence="1" type="ORF">PAXRUDRAFT_830956</name>
</gene>
<sequence>MADAGQVHGQVLEQWPNMFRILGLFLANRQNSAQSESEESETVLCSVTGERLVRIPLDEVQVDGSKPS</sequence>